<name>A0A0L6ZC15_9CLOT</name>
<comment type="function">
    <text evidence="1">Probable aspartic protease that is responsible for the proteolytic cleavage of the RNA polymerase sigma E factor (SigE/spoIIGB) to yield the active peptide in the mother cell during sporulation. Responds to a signal from the forespore that is triggered by the extracellular signal protein SpoIIR.</text>
</comment>
<dbReference type="STRING" id="36844.SAMN04488501_10890"/>
<keyword evidence="1" id="KW-0064">Aspartyl protease</keyword>
<feature type="transmembrane region" description="Helical" evidence="3">
    <location>
        <begin position="59"/>
        <end position="77"/>
    </location>
</feature>
<comment type="caution">
    <text evidence="4">The sequence shown here is derived from an EMBL/GenBank/DDBJ whole genome shotgun (WGS) entry which is preliminary data.</text>
</comment>
<feature type="transmembrane region" description="Helical" evidence="3">
    <location>
        <begin position="84"/>
        <end position="106"/>
    </location>
</feature>
<sequence length="265" mass="30588">MILYLDVFVLQNFIVNVFLIYITSQTLRVNLKIHLICFGGILGVIYALLSLFMSGTFLVSLPFKIIFAIAIIWISFYNFKKLFFILKATIIFILYAMLLAGFCLFIEVSNSSTVELIINRVSYKNILAALMIVYIILHRTIVYIRDRNQLSNLIYDVDIITDKNSTRVKAFLDTGNELREPATNLPVMILEKGIFENMPVKIYSKYIIPYKVVNGKNDNMEGFKPEYIKIHNKKESFERQVIIGFCENKLSSINEYNALLSRGIL</sequence>
<proteinExistence type="inferred from homology"/>
<dbReference type="GO" id="GO:0005886">
    <property type="term" value="C:plasma membrane"/>
    <property type="evidence" value="ECO:0007669"/>
    <property type="project" value="UniProtKB-SubCell"/>
</dbReference>
<reference evidence="5" key="1">
    <citation type="submission" date="2015-08" db="EMBL/GenBank/DDBJ databases">
        <title>Genome sequence of the strict anaerobe Clostridium homopropionicum LuHBu1 (DSM 5847T).</title>
        <authorList>
            <person name="Poehlein A."/>
            <person name="Beck M."/>
            <person name="Schiel-Bengelsdorf B."/>
            <person name="Bengelsdorf F.R."/>
            <person name="Daniel R."/>
            <person name="Duerre P."/>
        </authorList>
    </citation>
    <scope>NUCLEOTIDE SEQUENCE [LARGE SCALE GENOMIC DNA]</scope>
    <source>
        <strain evidence="5">DSM 5847</strain>
    </source>
</reference>
<dbReference type="GO" id="GO:0004190">
    <property type="term" value="F:aspartic-type endopeptidase activity"/>
    <property type="evidence" value="ECO:0007669"/>
    <property type="project" value="UniProtKB-KW"/>
</dbReference>
<dbReference type="Pfam" id="PF03419">
    <property type="entry name" value="Peptidase_U4"/>
    <property type="match status" value="1"/>
</dbReference>
<dbReference type="GO" id="GO:0030435">
    <property type="term" value="P:sporulation resulting in formation of a cellular spore"/>
    <property type="evidence" value="ECO:0007669"/>
    <property type="project" value="UniProtKB-KW"/>
</dbReference>
<protein>
    <recommendedName>
        <fullName evidence="1">Sporulation sigma-E factor-processing peptidase</fullName>
        <ecNumber evidence="1">3.4.23.-</ecNumber>
    </recommendedName>
    <alternativeName>
        <fullName evidence="1">Membrane-associated aspartic protease</fullName>
    </alternativeName>
    <alternativeName>
        <fullName evidence="1">Stage II sporulation protein GA</fullName>
    </alternativeName>
</protein>
<comment type="similarity">
    <text evidence="1">Belongs to the peptidase U4 family.</text>
</comment>
<keyword evidence="1 3" id="KW-0472">Membrane</keyword>
<evidence type="ECO:0000256" key="1">
    <source>
        <dbReference type="PIRNR" id="PIRNR018571"/>
    </source>
</evidence>
<dbReference type="AlphaFoldDB" id="A0A0L6ZC15"/>
<dbReference type="RefSeq" id="WP_052220665.1">
    <property type="nucleotide sequence ID" value="NZ_LHUR01000013.1"/>
</dbReference>
<dbReference type="EC" id="3.4.23.-" evidence="1"/>
<dbReference type="EMBL" id="LHUR01000013">
    <property type="protein sequence ID" value="KOA20497.1"/>
    <property type="molecule type" value="Genomic_DNA"/>
</dbReference>
<accession>A0A0L6ZC15</accession>
<evidence type="ECO:0000313" key="4">
    <source>
        <dbReference type="EMBL" id="KOA20497.1"/>
    </source>
</evidence>
<dbReference type="GO" id="GO:0030436">
    <property type="term" value="P:asexual sporulation"/>
    <property type="evidence" value="ECO:0007669"/>
    <property type="project" value="InterPro"/>
</dbReference>
<feature type="transmembrane region" description="Helical" evidence="3">
    <location>
        <begin position="126"/>
        <end position="144"/>
    </location>
</feature>
<dbReference type="PIRSF" id="PIRSF018571">
    <property type="entry name" value="SpoIIGA"/>
    <property type="match status" value="1"/>
</dbReference>
<dbReference type="Proteomes" id="UP000037043">
    <property type="component" value="Unassembled WGS sequence"/>
</dbReference>
<gene>
    <name evidence="4" type="primary">spoIIGA</name>
    <name evidence="4" type="ORF">CLHOM_10850</name>
</gene>
<dbReference type="NCBIfam" id="TIGR02854">
    <property type="entry name" value="spore_II_GA"/>
    <property type="match status" value="1"/>
</dbReference>
<keyword evidence="1" id="KW-0645">Protease</keyword>
<organism evidence="4 5">
    <name type="scientific">Clostridium homopropionicum DSM 5847</name>
    <dbReference type="NCBI Taxonomy" id="1121318"/>
    <lineage>
        <taxon>Bacteria</taxon>
        <taxon>Bacillati</taxon>
        <taxon>Bacillota</taxon>
        <taxon>Clostridia</taxon>
        <taxon>Eubacteriales</taxon>
        <taxon>Clostridiaceae</taxon>
        <taxon>Clostridium</taxon>
    </lineage>
</organism>
<evidence type="ECO:0000313" key="5">
    <source>
        <dbReference type="Proteomes" id="UP000037043"/>
    </source>
</evidence>
<keyword evidence="1" id="KW-1003">Cell membrane</keyword>
<dbReference type="GO" id="GO:0006508">
    <property type="term" value="P:proteolysis"/>
    <property type="evidence" value="ECO:0007669"/>
    <property type="project" value="UniProtKB-KW"/>
</dbReference>
<keyword evidence="1" id="KW-0749">Sporulation</keyword>
<keyword evidence="3" id="KW-1133">Transmembrane helix</keyword>
<evidence type="ECO:0000256" key="3">
    <source>
        <dbReference type="SAM" id="Phobius"/>
    </source>
</evidence>
<dbReference type="PATRIC" id="fig|1121318.3.peg.1093"/>
<feature type="active site" evidence="2">
    <location>
        <position position="173"/>
    </location>
</feature>
<feature type="transmembrane region" description="Helical" evidence="3">
    <location>
        <begin position="6"/>
        <end position="23"/>
    </location>
</feature>
<comment type="subcellular location">
    <subcellularLocation>
        <location evidence="1">Cell membrane</location>
    </subcellularLocation>
</comment>
<keyword evidence="1 4" id="KW-0378">Hydrolase</keyword>
<evidence type="ECO:0000256" key="2">
    <source>
        <dbReference type="PIRSR" id="PIRSR018571-1"/>
    </source>
</evidence>
<keyword evidence="5" id="KW-1185">Reference proteome</keyword>
<feature type="transmembrane region" description="Helical" evidence="3">
    <location>
        <begin position="35"/>
        <end position="53"/>
    </location>
</feature>
<keyword evidence="3" id="KW-0812">Transmembrane</keyword>
<dbReference type="InterPro" id="IPR005081">
    <property type="entry name" value="SpoIIGA"/>
</dbReference>